<evidence type="ECO:0000256" key="1">
    <source>
        <dbReference type="SAM" id="Coils"/>
    </source>
</evidence>
<dbReference type="AlphaFoldDB" id="A0A0E4GBN0"/>
<dbReference type="RefSeq" id="WP_046496873.1">
    <property type="nucleotide sequence ID" value="NZ_CGIH01000026.1"/>
</dbReference>
<keyword evidence="1" id="KW-0175">Coiled coil</keyword>
<reference evidence="2 3" key="1">
    <citation type="submission" date="2015-03" db="EMBL/GenBank/DDBJ databases">
        <authorList>
            <person name="Murphy D."/>
        </authorList>
    </citation>
    <scope>NUCLEOTIDE SEQUENCE [LARGE SCALE GENOMIC DNA]</scope>
    <source>
        <strain evidence="2 3">OL-4</strain>
    </source>
</reference>
<protein>
    <submittedName>
        <fullName evidence="2">Uncharacterized</fullName>
    </submittedName>
</protein>
<name>A0A0E4GBN0_9FIRM</name>
<feature type="coiled-coil region" evidence="1">
    <location>
        <begin position="139"/>
        <end position="170"/>
    </location>
</feature>
<evidence type="ECO:0000313" key="3">
    <source>
        <dbReference type="Proteomes" id="UP000045545"/>
    </source>
</evidence>
<gene>
    <name evidence="2" type="ORF">1358</name>
</gene>
<accession>A0A0E4GBN0</accession>
<dbReference type="Proteomes" id="UP000045545">
    <property type="component" value="Unassembled WGS sequence"/>
</dbReference>
<dbReference type="EMBL" id="CGIH01000026">
    <property type="protein sequence ID" value="CFX51327.1"/>
    <property type="molecule type" value="Genomic_DNA"/>
</dbReference>
<evidence type="ECO:0000313" key="2">
    <source>
        <dbReference type="EMBL" id="CFX51327.1"/>
    </source>
</evidence>
<proteinExistence type="predicted"/>
<organism evidence="2 3">
    <name type="scientific">Syntrophomonas zehnderi OL-4</name>
    <dbReference type="NCBI Taxonomy" id="690567"/>
    <lineage>
        <taxon>Bacteria</taxon>
        <taxon>Bacillati</taxon>
        <taxon>Bacillota</taxon>
        <taxon>Clostridia</taxon>
        <taxon>Eubacteriales</taxon>
        <taxon>Syntrophomonadaceae</taxon>
        <taxon>Syntrophomonas</taxon>
    </lineage>
</organism>
<sequence>MKEKYTLGNASKNNWNYAAAPVNKKSYTPQYGSGKKSADISLNRTEAEPLEQQVPNNSAAKKPVHHCDDLQICGGAAGDTNTEDAINLSKGAGEFGQPSDWRLIRQMRHIQQSLEAKTQARLQAWEEKTAKWEDIASRLLNTENRLAQQEQQLIQRLENLELKLANNQEINNRWQLFEQELILLSNMISQVEVRLRKGEEGFNAREDKLREEVSLNIEQQMDDIKTVQHEMGSRLDQQSADRKKEYNNINERLQAAENKISILDEWTARFESSSRKSNLEEMDNYQTIVTRLKHMEDFCNYLLALVQTDNSGRSFDFSKGLVFKV</sequence>
<keyword evidence="3" id="KW-1185">Reference proteome</keyword>
<dbReference type="STRING" id="690567.1358"/>